<reference evidence="2 3" key="1">
    <citation type="submission" date="2024-05" db="EMBL/GenBank/DDBJ databases">
        <title>Culex pipiens pipiens assembly and annotation.</title>
        <authorList>
            <person name="Alout H."/>
            <person name="Durand T."/>
        </authorList>
    </citation>
    <scope>NUCLEOTIDE SEQUENCE [LARGE SCALE GENOMIC DNA]</scope>
    <source>
        <strain evidence="2">HA-2024</strain>
        <tissue evidence="2">Whole body</tissue>
    </source>
</reference>
<dbReference type="AlphaFoldDB" id="A0ABD1CHK7"/>
<feature type="non-terminal residue" evidence="2">
    <location>
        <position position="84"/>
    </location>
</feature>
<name>A0ABD1CHK7_CULPP</name>
<feature type="compositionally biased region" description="Low complexity" evidence="1">
    <location>
        <begin position="1"/>
        <end position="13"/>
    </location>
</feature>
<accession>A0ABD1CHK7</accession>
<gene>
    <name evidence="2" type="ORF">pipiens_020377</name>
</gene>
<organism evidence="2 3">
    <name type="scientific">Culex pipiens pipiens</name>
    <name type="common">Northern house mosquito</name>
    <dbReference type="NCBI Taxonomy" id="38569"/>
    <lineage>
        <taxon>Eukaryota</taxon>
        <taxon>Metazoa</taxon>
        <taxon>Ecdysozoa</taxon>
        <taxon>Arthropoda</taxon>
        <taxon>Hexapoda</taxon>
        <taxon>Insecta</taxon>
        <taxon>Pterygota</taxon>
        <taxon>Neoptera</taxon>
        <taxon>Endopterygota</taxon>
        <taxon>Diptera</taxon>
        <taxon>Nematocera</taxon>
        <taxon>Culicoidea</taxon>
        <taxon>Culicidae</taxon>
        <taxon>Culicinae</taxon>
        <taxon>Culicini</taxon>
        <taxon>Culex</taxon>
        <taxon>Culex</taxon>
    </lineage>
</organism>
<evidence type="ECO:0000313" key="3">
    <source>
        <dbReference type="Proteomes" id="UP001562425"/>
    </source>
</evidence>
<sequence>GQTQQSSDQQQGGRRINSKKTARATTGARRGGRLSCARRWTFPRRKQSAPGSRTRSAARRRRWTNGRGTFCARRSGSCSGRSLG</sequence>
<proteinExistence type="predicted"/>
<comment type="caution">
    <text evidence="2">The sequence shown here is derived from an EMBL/GenBank/DDBJ whole genome shotgun (WGS) entry which is preliminary data.</text>
</comment>
<feature type="compositionally biased region" description="Low complexity" evidence="1">
    <location>
        <begin position="65"/>
        <end position="84"/>
    </location>
</feature>
<feature type="region of interest" description="Disordered" evidence="1">
    <location>
        <begin position="1"/>
        <end position="84"/>
    </location>
</feature>
<dbReference type="Proteomes" id="UP001562425">
    <property type="component" value="Unassembled WGS sequence"/>
</dbReference>
<protein>
    <submittedName>
        <fullName evidence="2">Uncharacterized protein</fullName>
    </submittedName>
</protein>
<dbReference type="EMBL" id="JBEHCU010012363">
    <property type="protein sequence ID" value="KAL1375602.1"/>
    <property type="molecule type" value="Genomic_DNA"/>
</dbReference>
<keyword evidence="3" id="KW-1185">Reference proteome</keyword>
<evidence type="ECO:0000256" key="1">
    <source>
        <dbReference type="SAM" id="MobiDB-lite"/>
    </source>
</evidence>
<evidence type="ECO:0000313" key="2">
    <source>
        <dbReference type="EMBL" id="KAL1375602.1"/>
    </source>
</evidence>
<feature type="non-terminal residue" evidence="2">
    <location>
        <position position="1"/>
    </location>
</feature>